<keyword evidence="2" id="KW-1185">Reference proteome</keyword>
<evidence type="ECO:0000313" key="1">
    <source>
        <dbReference type="EMBL" id="MDQ0162936.1"/>
    </source>
</evidence>
<dbReference type="Pfam" id="PF17444">
    <property type="entry name" value="YhdX"/>
    <property type="match status" value="1"/>
</dbReference>
<protein>
    <submittedName>
        <fullName evidence="1">Uncharacterized protein</fullName>
    </submittedName>
</protein>
<gene>
    <name evidence="1" type="ORF">J2S06_002013</name>
</gene>
<dbReference type="RefSeq" id="WP_160299089.1">
    <property type="nucleotide sequence ID" value="NZ_JAUSTR010000008.1"/>
</dbReference>
<evidence type="ECO:0000313" key="2">
    <source>
        <dbReference type="Proteomes" id="UP001225646"/>
    </source>
</evidence>
<dbReference type="EMBL" id="JAUSTR010000008">
    <property type="protein sequence ID" value="MDQ0162936.1"/>
    <property type="molecule type" value="Genomic_DNA"/>
</dbReference>
<organism evidence="1 2">
    <name type="scientific">Aeribacillus alveayuensis</name>
    <dbReference type="NCBI Taxonomy" id="279215"/>
    <lineage>
        <taxon>Bacteria</taxon>
        <taxon>Bacillati</taxon>
        <taxon>Bacillota</taxon>
        <taxon>Bacilli</taxon>
        <taxon>Bacillales</taxon>
        <taxon>Bacillaceae</taxon>
        <taxon>Aeribacillus</taxon>
    </lineage>
</organism>
<comment type="caution">
    <text evidence="1">The sequence shown here is derived from an EMBL/GenBank/DDBJ whole genome shotgun (WGS) entry which is preliminary data.</text>
</comment>
<dbReference type="Proteomes" id="UP001225646">
    <property type="component" value="Unassembled WGS sequence"/>
</dbReference>
<accession>A0ABT9VPM2</accession>
<name>A0ABT9VPM2_9BACI</name>
<reference evidence="1 2" key="1">
    <citation type="submission" date="2023-07" db="EMBL/GenBank/DDBJ databases">
        <title>Genomic Encyclopedia of Type Strains, Phase IV (KMG-IV): sequencing the most valuable type-strain genomes for metagenomic binning, comparative biology and taxonomic classification.</title>
        <authorList>
            <person name="Goeker M."/>
        </authorList>
    </citation>
    <scope>NUCLEOTIDE SEQUENCE [LARGE SCALE GENOMIC DNA]</scope>
    <source>
        <strain evidence="1 2">DSM 19092</strain>
    </source>
</reference>
<dbReference type="InterPro" id="IPR035384">
    <property type="entry name" value="YhdX-like"/>
</dbReference>
<proteinExistence type="predicted"/>
<sequence>MGRGRIRVEERIIKETDAEIYEATLIQRDEDEKKEK</sequence>